<dbReference type="EMBL" id="AGNK02004427">
    <property type="status" value="NOT_ANNOTATED_CDS"/>
    <property type="molecule type" value="Genomic_DNA"/>
</dbReference>
<dbReference type="GO" id="GO:0008422">
    <property type="term" value="F:beta-glucosidase activity"/>
    <property type="evidence" value="ECO:0007669"/>
    <property type="project" value="UniProtKB-ARBA"/>
</dbReference>
<dbReference type="Proteomes" id="UP000004995">
    <property type="component" value="Unassembled WGS sequence"/>
</dbReference>
<dbReference type="OMA" id="YHTEVIS"/>
<reference evidence="5 7" key="1">
    <citation type="journal article" date="2012" name="Nat. Biotechnol.">
        <title>Reference genome sequence of the model plant Setaria.</title>
        <authorList>
            <person name="Bennetzen J.L."/>
            <person name="Schmutz J."/>
            <person name="Wang H."/>
            <person name="Percifield R."/>
            <person name="Hawkins J."/>
            <person name="Pontaroli A.C."/>
            <person name="Estep M."/>
            <person name="Feng L."/>
            <person name="Vaughn J.N."/>
            <person name="Grimwood J."/>
            <person name="Jenkins J."/>
            <person name="Barry K."/>
            <person name="Lindquist E."/>
            <person name="Hellsten U."/>
            <person name="Deshpande S."/>
            <person name="Wang X."/>
            <person name="Wu X."/>
            <person name="Mitros T."/>
            <person name="Triplett J."/>
            <person name="Yang X."/>
            <person name="Ye C.Y."/>
            <person name="Mauro-Herrera M."/>
            <person name="Wang L."/>
            <person name="Li P."/>
            <person name="Sharma M."/>
            <person name="Sharma R."/>
            <person name="Ronald P.C."/>
            <person name="Panaud O."/>
            <person name="Kellogg E.A."/>
            <person name="Brutnell T.P."/>
            <person name="Doust A.N."/>
            <person name="Tuskan G.A."/>
            <person name="Rokhsar D."/>
            <person name="Devos K.M."/>
        </authorList>
    </citation>
    <scope>NUCLEOTIDE SEQUENCE [LARGE SCALE GENOMIC DNA]</scope>
    <source>
        <strain evidence="7">cv. Yugu1</strain>
        <strain evidence="5">Yugu1</strain>
    </source>
</reference>
<evidence type="ECO:0000256" key="3">
    <source>
        <dbReference type="SAM" id="Phobius"/>
    </source>
</evidence>
<feature type="signal peptide" evidence="4">
    <location>
        <begin position="1"/>
        <end position="19"/>
    </location>
</feature>
<sequence length="168" mass="19189">MAGVVIGLALLLACSCASAIDRAQFPPKFLFGTSTSPYQIEGGYLEGTKGLSNWDIFTHKQGFVTKGFKWFWVQLRMGPMVMPLMITIIVTWKGADVRGYFMWSFLDNFEWNHGYTLRFGLYHVDLKTKKRTPKLSAKWYRDFLKGSPHLRTRLGDGHSELHQYTAAA</sequence>
<dbReference type="HOGENOM" id="CLU_1589269_0_0_1"/>
<gene>
    <name evidence="5" type="ORF">SETIT_7G164000v2</name>
</gene>
<protein>
    <recommendedName>
        <fullName evidence="8">4-hydroxy-7-methoxy-3-oxo-3,4-dihydro-2H-1,4-benzoxazin-2-yl glucosidebeta-D-glucosidase</fullName>
    </recommendedName>
</protein>
<reference evidence="5" key="2">
    <citation type="submission" date="2015-07" db="EMBL/GenBank/DDBJ databases">
        <authorList>
            <person name="Noorani M."/>
        </authorList>
    </citation>
    <scope>NUCLEOTIDE SEQUENCE</scope>
    <source>
        <strain evidence="5">Yugu1</strain>
    </source>
</reference>
<feature type="transmembrane region" description="Helical" evidence="3">
    <location>
        <begin position="70"/>
        <end position="92"/>
    </location>
</feature>
<evidence type="ECO:0000256" key="1">
    <source>
        <dbReference type="ARBA" id="ARBA00010838"/>
    </source>
</evidence>
<accession>K3YET6</accession>
<evidence type="ECO:0000256" key="4">
    <source>
        <dbReference type="SAM" id="SignalP"/>
    </source>
</evidence>
<proteinExistence type="inferred from homology"/>
<dbReference type="OrthoDB" id="784637at2759"/>
<evidence type="ECO:0000313" key="6">
    <source>
        <dbReference type="EnsemblPlants" id="KQK98047"/>
    </source>
</evidence>
<dbReference type="eggNOG" id="KOG0626">
    <property type="taxonomic scope" value="Eukaryota"/>
</dbReference>
<evidence type="ECO:0000313" key="5">
    <source>
        <dbReference type="EMBL" id="RCV34498.1"/>
    </source>
</evidence>
<keyword evidence="4" id="KW-0732">Signal</keyword>
<evidence type="ECO:0000313" key="7">
    <source>
        <dbReference type="Proteomes" id="UP000004995"/>
    </source>
</evidence>
<dbReference type="InterPro" id="IPR017853">
    <property type="entry name" value="GH"/>
</dbReference>
<dbReference type="InterPro" id="IPR001360">
    <property type="entry name" value="Glyco_hydro_1"/>
</dbReference>
<organism evidence="6 7">
    <name type="scientific">Setaria italica</name>
    <name type="common">Foxtail millet</name>
    <name type="synonym">Panicum italicum</name>
    <dbReference type="NCBI Taxonomy" id="4555"/>
    <lineage>
        <taxon>Eukaryota</taxon>
        <taxon>Viridiplantae</taxon>
        <taxon>Streptophyta</taxon>
        <taxon>Embryophyta</taxon>
        <taxon>Tracheophyta</taxon>
        <taxon>Spermatophyta</taxon>
        <taxon>Magnoliopsida</taxon>
        <taxon>Liliopsida</taxon>
        <taxon>Poales</taxon>
        <taxon>Poaceae</taxon>
        <taxon>PACMAD clade</taxon>
        <taxon>Panicoideae</taxon>
        <taxon>Panicodae</taxon>
        <taxon>Paniceae</taxon>
        <taxon>Cenchrinae</taxon>
        <taxon>Setaria</taxon>
    </lineage>
</organism>
<dbReference type="PANTHER" id="PTHR10353:SF236">
    <property type="entry name" value="BETA-GLUCOSIDASE 18"/>
    <property type="match status" value="1"/>
</dbReference>
<comment type="similarity">
    <text evidence="1 2">Belongs to the glycosyl hydrolase 1 family.</text>
</comment>
<keyword evidence="3" id="KW-1133">Transmembrane helix</keyword>
<dbReference type="EnsemblPlants" id="KQK98047">
    <property type="protein sequence ID" value="KQK98047"/>
    <property type="gene ID" value="SETIT_012753mg"/>
</dbReference>
<dbReference type="Gramene" id="KQK98047">
    <property type="protein sequence ID" value="KQK98047"/>
    <property type="gene ID" value="SETIT_012753mg"/>
</dbReference>
<dbReference type="EMBL" id="CM003534">
    <property type="protein sequence ID" value="RCV34498.1"/>
    <property type="molecule type" value="Genomic_DNA"/>
</dbReference>
<dbReference type="AlphaFoldDB" id="K3YET6"/>
<dbReference type="STRING" id="4555.K3YET6"/>
<reference evidence="6" key="3">
    <citation type="submission" date="2018-08" db="UniProtKB">
        <authorList>
            <consortium name="EnsemblPlants"/>
        </authorList>
    </citation>
    <scope>IDENTIFICATION</scope>
    <source>
        <strain evidence="6">Yugu1</strain>
    </source>
</reference>
<name>K3YET6_SETIT</name>
<evidence type="ECO:0000256" key="2">
    <source>
        <dbReference type="RuleBase" id="RU003690"/>
    </source>
</evidence>
<dbReference type="Gene3D" id="3.20.20.80">
    <property type="entry name" value="Glycosidases"/>
    <property type="match status" value="2"/>
</dbReference>
<feature type="chain" id="PRO_5010126757" description="4-hydroxy-7-methoxy-3-oxo-3,4-dihydro-2H-1,4-benzoxazin-2-yl glucosidebeta-D-glucosidase" evidence="4">
    <location>
        <begin position="20"/>
        <end position="168"/>
    </location>
</feature>
<dbReference type="Pfam" id="PF00232">
    <property type="entry name" value="Glyco_hydro_1"/>
    <property type="match status" value="2"/>
</dbReference>
<keyword evidence="3" id="KW-0812">Transmembrane</keyword>
<dbReference type="SUPFAM" id="SSF51445">
    <property type="entry name" value="(Trans)glycosidases"/>
    <property type="match status" value="2"/>
</dbReference>
<evidence type="ECO:0008006" key="8">
    <source>
        <dbReference type="Google" id="ProtNLM"/>
    </source>
</evidence>
<dbReference type="GO" id="GO:0005975">
    <property type="term" value="P:carbohydrate metabolic process"/>
    <property type="evidence" value="ECO:0007669"/>
    <property type="project" value="InterPro"/>
</dbReference>
<dbReference type="PANTHER" id="PTHR10353">
    <property type="entry name" value="GLYCOSYL HYDROLASE"/>
    <property type="match status" value="1"/>
</dbReference>
<dbReference type="PRINTS" id="PR00131">
    <property type="entry name" value="GLHYDRLASE1"/>
</dbReference>
<keyword evidence="7" id="KW-1185">Reference proteome</keyword>
<keyword evidence="3" id="KW-0472">Membrane</keyword>